<gene>
    <name evidence="3" type="ORF">Fcan01_12893</name>
</gene>
<feature type="chain" id="PRO_5012895123" evidence="2">
    <location>
        <begin position="34"/>
        <end position="238"/>
    </location>
</feature>
<comment type="caution">
    <text evidence="3">The sequence shown here is derived from an EMBL/GenBank/DDBJ whole genome shotgun (WGS) entry which is preliminary data.</text>
</comment>
<keyword evidence="1" id="KW-1133">Transmembrane helix</keyword>
<evidence type="ECO:0000313" key="4">
    <source>
        <dbReference type="Proteomes" id="UP000198287"/>
    </source>
</evidence>
<dbReference type="Proteomes" id="UP000198287">
    <property type="component" value="Unassembled WGS sequence"/>
</dbReference>
<keyword evidence="4" id="KW-1185">Reference proteome</keyword>
<sequence>MPVVAVTRTVNKAIMKSFIVLLALGACVLSVSSAKIPSPQKEDTRIQLQPDTSVARGGWGSASEFFSGPPAIFFAPVIAVGLIIVLWVAAYNTLRSPPPKIGFGGGAQGGGGGWGWGSANGGWGVSPSGGWAAPAAVGGGWAAAGSEQYETAAGSTLQAATVANAVEQTVAATGQRSLNDLTHRVLTSIERDESSPLDVVGPLKKISAYRRRRMHLCSPVQETFSKATRIGACRDIPF</sequence>
<keyword evidence="1" id="KW-0812">Transmembrane</keyword>
<feature type="signal peptide" evidence="2">
    <location>
        <begin position="1"/>
        <end position="33"/>
    </location>
</feature>
<dbReference type="AlphaFoldDB" id="A0A226E5M7"/>
<evidence type="ECO:0000256" key="1">
    <source>
        <dbReference type="SAM" id="Phobius"/>
    </source>
</evidence>
<proteinExistence type="predicted"/>
<accession>A0A226E5M7</accession>
<keyword evidence="2" id="KW-0732">Signal</keyword>
<keyword evidence="1" id="KW-0472">Membrane</keyword>
<dbReference type="EMBL" id="LNIX01000007">
    <property type="protein sequence ID" value="OXA52181.1"/>
    <property type="molecule type" value="Genomic_DNA"/>
</dbReference>
<organism evidence="3 4">
    <name type="scientific">Folsomia candida</name>
    <name type="common">Springtail</name>
    <dbReference type="NCBI Taxonomy" id="158441"/>
    <lineage>
        <taxon>Eukaryota</taxon>
        <taxon>Metazoa</taxon>
        <taxon>Ecdysozoa</taxon>
        <taxon>Arthropoda</taxon>
        <taxon>Hexapoda</taxon>
        <taxon>Collembola</taxon>
        <taxon>Entomobryomorpha</taxon>
        <taxon>Isotomoidea</taxon>
        <taxon>Isotomidae</taxon>
        <taxon>Proisotominae</taxon>
        <taxon>Folsomia</taxon>
    </lineage>
</organism>
<name>A0A226E5M7_FOLCA</name>
<evidence type="ECO:0000256" key="2">
    <source>
        <dbReference type="SAM" id="SignalP"/>
    </source>
</evidence>
<protein>
    <submittedName>
        <fullName evidence="3">Uncharacterized protein</fullName>
    </submittedName>
</protein>
<reference evidence="3 4" key="1">
    <citation type="submission" date="2015-12" db="EMBL/GenBank/DDBJ databases">
        <title>The genome of Folsomia candida.</title>
        <authorList>
            <person name="Faddeeva A."/>
            <person name="Derks M.F."/>
            <person name="Anvar Y."/>
            <person name="Smit S."/>
            <person name="Van Straalen N."/>
            <person name="Roelofs D."/>
        </authorList>
    </citation>
    <scope>NUCLEOTIDE SEQUENCE [LARGE SCALE GENOMIC DNA]</scope>
    <source>
        <strain evidence="3 4">VU population</strain>
        <tissue evidence="3">Whole body</tissue>
    </source>
</reference>
<evidence type="ECO:0000313" key="3">
    <source>
        <dbReference type="EMBL" id="OXA52181.1"/>
    </source>
</evidence>
<feature type="transmembrane region" description="Helical" evidence="1">
    <location>
        <begin position="71"/>
        <end position="91"/>
    </location>
</feature>